<keyword evidence="3" id="KW-1185">Reference proteome</keyword>
<protein>
    <submittedName>
        <fullName evidence="2">Uncharacterized protein</fullName>
    </submittedName>
</protein>
<keyword evidence="1" id="KW-1133">Transmembrane helix</keyword>
<keyword evidence="1" id="KW-0812">Transmembrane</keyword>
<dbReference type="STRING" id="526222.Desal_0776"/>
<accession>C6BZ18</accession>
<dbReference type="RefSeq" id="WP_015850661.1">
    <property type="nucleotide sequence ID" value="NC_012881.1"/>
</dbReference>
<dbReference type="KEGG" id="dsa:Desal_0776"/>
<dbReference type="EMBL" id="CP001649">
    <property type="protein sequence ID" value="ACS78842.1"/>
    <property type="molecule type" value="Genomic_DNA"/>
</dbReference>
<evidence type="ECO:0000256" key="1">
    <source>
        <dbReference type="SAM" id="Phobius"/>
    </source>
</evidence>
<dbReference type="HOGENOM" id="CLU_2989228_0_0_7"/>
<reference evidence="2 3" key="1">
    <citation type="submission" date="2009-06" db="EMBL/GenBank/DDBJ databases">
        <title>Complete sequence of Desulfovibrio salexigens DSM 2638.</title>
        <authorList>
            <consortium name="US DOE Joint Genome Institute"/>
            <person name="Lucas S."/>
            <person name="Copeland A."/>
            <person name="Lapidus A."/>
            <person name="Glavina del Rio T."/>
            <person name="Tice H."/>
            <person name="Bruce D."/>
            <person name="Goodwin L."/>
            <person name="Pitluck S."/>
            <person name="Munk A.C."/>
            <person name="Brettin T."/>
            <person name="Detter J.C."/>
            <person name="Han C."/>
            <person name="Tapia R."/>
            <person name="Larimer F."/>
            <person name="Land M."/>
            <person name="Hauser L."/>
            <person name="Kyrpides N."/>
            <person name="Anderson I."/>
            <person name="Wall J.D."/>
            <person name="Arkin A.P."/>
            <person name="Dehal P."/>
            <person name="Chivian D."/>
            <person name="Giles B."/>
            <person name="Hazen T.C."/>
        </authorList>
    </citation>
    <scope>NUCLEOTIDE SEQUENCE [LARGE SCALE GENOMIC DNA]</scope>
    <source>
        <strain evidence="3">ATCC 14822 / DSM 2638 / NCIMB 8403 / VKM B-1763</strain>
    </source>
</reference>
<evidence type="ECO:0000313" key="3">
    <source>
        <dbReference type="Proteomes" id="UP000002601"/>
    </source>
</evidence>
<dbReference type="AlphaFoldDB" id="C6BZ18"/>
<dbReference type="eggNOG" id="ENOG5031JAY">
    <property type="taxonomic scope" value="Bacteria"/>
</dbReference>
<gene>
    <name evidence="2" type="ordered locus">Desal_0776</name>
</gene>
<name>C6BZ18_MARSD</name>
<dbReference type="Proteomes" id="UP000002601">
    <property type="component" value="Chromosome"/>
</dbReference>
<feature type="transmembrane region" description="Helical" evidence="1">
    <location>
        <begin position="12"/>
        <end position="33"/>
    </location>
</feature>
<evidence type="ECO:0000313" key="2">
    <source>
        <dbReference type="EMBL" id="ACS78842.1"/>
    </source>
</evidence>
<organism evidence="2 3">
    <name type="scientific">Maridesulfovibrio salexigens (strain ATCC 14822 / DSM 2638 / NCIMB 8403 / VKM B-1763)</name>
    <name type="common">Desulfovibrio salexigens</name>
    <dbReference type="NCBI Taxonomy" id="526222"/>
    <lineage>
        <taxon>Bacteria</taxon>
        <taxon>Pseudomonadati</taxon>
        <taxon>Thermodesulfobacteriota</taxon>
        <taxon>Desulfovibrionia</taxon>
        <taxon>Desulfovibrionales</taxon>
        <taxon>Desulfovibrionaceae</taxon>
        <taxon>Maridesulfovibrio</taxon>
    </lineage>
</organism>
<keyword evidence="1" id="KW-0472">Membrane</keyword>
<proteinExistence type="predicted"/>
<sequence length="57" mass="6561">MRKRRFSEKAIPLLFDVVVWGGFAAFLFASYIACQTLLERFPGPVNKIMSMFQNFVA</sequence>